<dbReference type="EMBL" id="JBHMDO010000039">
    <property type="protein sequence ID" value="MFB9329211.1"/>
    <property type="molecule type" value="Genomic_DNA"/>
</dbReference>
<feature type="domain" description="Glycosyltransferase 2-like" evidence="1">
    <location>
        <begin position="16"/>
        <end position="142"/>
    </location>
</feature>
<keyword evidence="3" id="KW-1185">Reference proteome</keyword>
<sequence>MNNRLREQFTQLGVSVVTCTNRASYIDNLFRNFARQRHTKRELILVVNDDRISLTPYAEVARKMGNVRIFRQPGERSLGACLNFAVKAARYRYVAKFDDDDYYAPYYLTEGLLTFRDSGADVIGKRSHYMYLKGARTLIHRFPKDEHRKVAMLPGATLMMKREVALRVRFPEINVGEDDQFCLRSRRLGYVVYSGSKHNFAAVRRKNSARHTWIISDRELLKHHKRIPGVRSFRSFVRRKPPGVD</sequence>
<dbReference type="PANTHER" id="PTHR43685:SF2">
    <property type="entry name" value="GLYCOSYLTRANSFERASE 2-LIKE DOMAIN-CONTAINING PROTEIN"/>
    <property type="match status" value="1"/>
</dbReference>
<reference evidence="2 3" key="1">
    <citation type="submission" date="2024-09" db="EMBL/GenBank/DDBJ databases">
        <authorList>
            <person name="Sun Q."/>
            <person name="Mori K."/>
        </authorList>
    </citation>
    <scope>NUCLEOTIDE SEQUENCE [LARGE SCALE GENOMIC DNA]</scope>
    <source>
        <strain evidence="2 3">TISTR 2452</strain>
    </source>
</reference>
<dbReference type="Pfam" id="PF00535">
    <property type="entry name" value="Glycos_transf_2"/>
    <property type="match status" value="1"/>
</dbReference>
<evidence type="ECO:0000259" key="1">
    <source>
        <dbReference type="Pfam" id="PF00535"/>
    </source>
</evidence>
<proteinExistence type="predicted"/>
<organism evidence="2 3">
    <name type="scientific">Paenibacillus aurantiacus</name>
    <dbReference type="NCBI Taxonomy" id="1936118"/>
    <lineage>
        <taxon>Bacteria</taxon>
        <taxon>Bacillati</taxon>
        <taxon>Bacillota</taxon>
        <taxon>Bacilli</taxon>
        <taxon>Bacillales</taxon>
        <taxon>Paenibacillaceae</taxon>
        <taxon>Paenibacillus</taxon>
    </lineage>
</organism>
<dbReference type="RefSeq" id="WP_377499254.1">
    <property type="nucleotide sequence ID" value="NZ_JBHMDO010000039.1"/>
</dbReference>
<keyword evidence="2" id="KW-0328">Glycosyltransferase</keyword>
<dbReference type="EC" id="2.4.-.-" evidence="2"/>
<dbReference type="Proteomes" id="UP001589747">
    <property type="component" value="Unassembled WGS sequence"/>
</dbReference>
<dbReference type="InterPro" id="IPR001173">
    <property type="entry name" value="Glyco_trans_2-like"/>
</dbReference>
<dbReference type="GO" id="GO:0016757">
    <property type="term" value="F:glycosyltransferase activity"/>
    <property type="evidence" value="ECO:0007669"/>
    <property type="project" value="UniProtKB-KW"/>
</dbReference>
<dbReference type="InterPro" id="IPR050834">
    <property type="entry name" value="Glycosyltransf_2"/>
</dbReference>
<evidence type="ECO:0000313" key="3">
    <source>
        <dbReference type="Proteomes" id="UP001589747"/>
    </source>
</evidence>
<comment type="caution">
    <text evidence="2">The sequence shown here is derived from an EMBL/GenBank/DDBJ whole genome shotgun (WGS) entry which is preliminary data.</text>
</comment>
<name>A0ABV5KVF9_9BACL</name>
<accession>A0ABV5KVF9</accession>
<protein>
    <submittedName>
        <fullName evidence="2">Glycosyltransferase</fullName>
        <ecNumber evidence="2">2.4.-.-</ecNumber>
    </submittedName>
</protein>
<dbReference type="InterPro" id="IPR029044">
    <property type="entry name" value="Nucleotide-diphossugar_trans"/>
</dbReference>
<gene>
    <name evidence="2" type="ORF">ACFFSY_25020</name>
</gene>
<dbReference type="Gene3D" id="3.90.550.10">
    <property type="entry name" value="Spore Coat Polysaccharide Biosynthesis Protein SpsA, Chain A"/>
    <property type="match status" value="1"/>
</dbReference>
<evidence type="ECO:0000313" key="2">
    <source>
        <dbReference type="EMBL" id="MFB9329211.1"/>
    </source>
</evidence>
<dbReference type="SUPFAM" id="SSF53448">
    <property type="entry name" value="Nucleotide-diphospho-sugar transferases"/>
    <property type="match status" value="1"/>
</dbReference>
<keyword evidence="2" id="KW-0808">Transferase</keyword>
<dbReference type="PANTHER" id="PTHR43685">
    <property type="entry name" value="GLYCOSYLTRANSFERASE"/>
    <property type="match status" value="1"/>
</dbReference>